<feature type="transmembrane region" description="Helical" evidence="3">
    <location>
        <begin position="366"/>
        <end position="386"/>
    </location>
</feature>
<feature type="transmembrane region" description="Helical" evidence="3">
    <location>
        <begin position="330"/>
        <end position="354"/>
    </location>
</feature>
<keyword evidence="3" id="KW-1133">Transmembrane helix</keyword>
<feature type="transmembrane region" description="Helical" evidence="3">
    <location>
        <begin position="241"/>
        <end position="262"/>
    </location>
</feature>
<feature type="transmembrane region" description="Helical" evidence="3">
    <location>
        <begin position="398"/>
        <end position="419"/>
    </location>
</feature>
<protein>
    <recommendedName>
        <fullName evidence="4">Major facilitator superfamily (MFS) profile domain-containing protein</fullName>
    </recommendedName>
</protein>
<evidence type="ECO:0000256" key="2">
    <source>
        <dbReference type="ARBA" id="ARBA00006727"/>
    </source>
</evidence>
<evidence type="ECO:0000256" key="1">
    <source>
        <dbReference type="ARBA" id="ARBA00004141"/>
    </source>
</evidence>
<feature type="transmembrane region" description="Helical" evidence="3">
    <location>
        <begin position="103"/>
        <end position="121"/>
    </location>
</feature>
<feature type="transmembrane region" description="Helical" evidence="3">
    <location>
        <begin position="274"/>
        <end position="298"/>
    </location>
</feature>
<dbReference type="Pfam" id="PF07690">
    <property type="entry name" value="MFS_1"/>
    <property type="match status" value="1"/>
</dbReference>
<evidence type="ECO:0000313" key="6">
    <source>
        <dbReference type="Proteomes" id="UP001498398"/>
    </source>
</evidence>
<comment type="similarity">
    <text evidence="2">Belongs to the major facilitator superfamily. Monocarboxylate porter (TC 2.A.1.13) family.</text>
</comment>
<keyword evidence="3" id="KW-0812">Transmembrane</keyword>
<comment type="subcellular location">
    <subcellularLocation>
        <location evidence="1">Membrane</location>
        <topology evidence="1">Multi-pass membrane protein</topology>
    </subcellularLocation>
</comment>
<dbReference type="PROSITE" id="PS50850">
    <property type="entry name" value="MFS"/>
    <property type="match status" value="1"/>
</dbReference>
<evidence type="ECO:0000313" key="5">
    <source>
        <dbReference type="EMBL" id="KAK7448846.1"/>
    </source>
</evidence>
<evidence type="ECO:0000256" key="3">
    <source>
        <dbReference type="SAM" id="Phobius"/>
    </source>
</evidence>
<feature type="transmembrane region" description="Helical" evidence="3">
    <location>
        <begin position="163"/>
        <end position="182"/>
    </location>
</feature>
<feature type="transmembrane region" description="Helical" evidence="3">
    <location>
        <begin position="71"/>
        <end position="91"/>
    </location>
</feature>
<dbReference type="EMBL" id="JBANRG010000037">
    <property type="protein sequence ID" value="KAK7448846.1"/>
    <property type="molecule type" value="Genomic_DNA"/>
</dbReference>
<feature type="transmembrane region" description="Helical" evidence="3">
    <location>
        <begin position="127"/>
        <end position="151"/>
    </location>
</feature>
<dbReference type="InterPro" id="IPR036259">
    <property type="entry name" value="MFS_trans_sf"/>
</dbReference>
<dbReference type="PANTHER" id="PTHR11360:SF177">
    <property type="entry name" value="RIBOFLAVIN TRANSPORTER MCH5"/>
    <property type="match status" value="1"/>
</dbReference>
<feature type="transmembrane region" description="Helical" evidence="3">
    <location>
        <begin position="194"/>
        <end position="214"/>
    </location>
</feature>
<gene>
    <name evidence="5" type="ORF">VKT23_013575</name>
</gene>
<dbReference type="PANTHER" id="PTHR11360">
    <property type="entry name" value="MONOCARBOXYLATE TRANSPORTER"/>
    <property type="match status" value="1"/>
</dbReference>
<dbReference type="InterPro" id="IPR050327">
    <property type="entry name" value="Proton-linked_MCT"/>
</dbReference>
<feature type="transmembrane region" description="Helical" evidence="3">
    <location>
        <begin position="305"/>
        <end position="324"/>
    </location>
</feature>
<keyword evidence="6" id="KW-1185">Reference proteome</keyword>
<dbReference type="SUPFAM" id="SSF103473">
    <property type="entry name" value="MFS general substrate transporter"/>
    <property type="match status" value="1"/>
</dbReference>
<reference evidence="5 6" key="1">
    <citation type="submission" date="2024-01" db="EMBL/GenBank/DDBJ databases">
        <title>A draft genome for the cacao thread blight pathogen Marasmiellus scandens.</title>
        <authorList>
            <person name="Baruah I.K."/>
            <person name="Leung J."/>
            <person name="Bukari Y."/>
            <person name="Amoako-Attah I."/>
            <person name="Meinhardt L.W."/>
            <person name="Bailey B.A."/>
            <person name="Cohen S.P."/>
        </authorList>
    </citation>
    <scope>NUCLEOTIDE SEQUENCE [LARGE SCALE GENOMIC DNA]</scope>
    <source>
        <strain evidence="5 6">GH-19</strain>
    </source>
</reference>
<proteinExistence type="inferred from homology"/>
<dbReference type="InterPro" id="IPR011701">
    <property type="entry name" value="MFS"/>
</dbReference>
<dbReference type="Gene3D" id="1.20.1250.20">
    <property type="entry name" value="MFS general substrate transporter like domains"/>
    <property type="match status" value="2"/>
</dbReference>
<keyword evidence="3" id="KW-0472">Membrane</keyword>
<feature type="domain" description="Major facilitator superfamily (MFS) profile" evidence="4">
    <location>
        <begin position="240"/>
        <end position="428"/>
    </location>
</feature>
<name>A0ABR1J665_9AGAR</name>
<dbReference type="Proteomes" id="UP001498398">
    <property type="component" value="Unassembled WGS sequence"/>
</dbReference>
<dbReference type="InterPro" id="IPR020846">
    <property type="entry name" value="MFS_dom"/>
</dbReference>
<organism evidence="5 6">
    <name type="scientific">Marasmiellus scandens</name>
    <dbReference type="NCBI Taxonomy" id="2682957"/>
    <lineage>
        <taxon>Eukaryota</taxon>
        <taxon>Fungi</taxon>
        <taxon>Dikarya</taxon>
        <taxon>Basidiomycota</taxon>
        <taxon>Agaricomycotina</taxon>
        <taxon>Agaricomycetes</taxon>
        <taxon>Agaricomycetidae</taxon>
        <taxon>Agaricales</taxon>
        <taxon>Marasmiineae</taxon>
        <taxon>Omphalotaceae</taxon>
        <taxon>Marasmiellus</taxon>
    </lineage>
</organism>
<feature type="transmembrane region" description="Helical" evidence="3">
    <location>
        <begin position="33"/>
        <end position="51"/>
    </location>
</feature>
<sequence length="428" mass="46237">MGDGEARLGTSSAEKVKESGADVIQYPEGGLQAWQVVFGSFLAMFSTWGIINSYGVFHDYYSTALLPNSSSSAISLIGALQLFFLYGFSPIVGRVFDLYGPNVLLPLGSLITVVSLMLVSICQANQAYQFFLTHGLLFGIGVTLVFTPAIAVAGHWFHKRRPFAIGVMASGSSVGGAIYPIVLQRLIPKVGFPWAVRVMAFITMGCLAVSCVTIKTRLKPKVRRSWREGLVDLSGFKEPTFCLACFATFILFYAQFIPYFYIEAYADYRQVTSAISKYIVAIMNGAAVVRILPCLLAVKYGTLNVIIPSTLLSGILVLAVWLPSSSAVPLTVFGALYGIFSGVLLALLPAYIGAISPTERFGGRLGCAWFFAAVASLVGTPTAGAFVQDRQHPGYTSLILFTGLMILGGVMILVVARFLHSKNLVYRI</sequence>
<evidence type="ECO:0000259" key="4">
    <source>
        <dbReference type="PROSITE" id="PS50850"/>
    </source>
</evidence>
<comment type="caution">
    <text evidence="5">The sequence shown here is derived from an EMBL/GenBank/DDBJ whole genome shotgun (WGS) entry which is preliminary data.</text>
</comment>
<accession>A0ABR1J665</accession>